<name>A0A0W0CS42_CANGB</name>
<keyword evidence="1 5" id="KW-0489">Methyltransferase</keyword>
<evidence type="ECO:0000313" key="5">
    <source>
        <dbReference type="EMBL" id="KTA99188.1"/>
    </source>
</evidence>
<sequence>MSAFSDTDFDSNRYSKSRPSYPQSFYEALSRYHKGNRNILIDVGCGPGTATFQLQEYLPFDQYVGCDMSQPMIDTANGRAQSQNLKNIHFHQGPYQDLSFLKQIGDGKCDMATCVEAVHWFDLKEFQQVVHDSLNENGTLAIWGYIDAVLVDYPEFDQYFQDLTYGDSKMGPYWDQPGKTILRNKYEAVQIDTGLFKDVERHVLTPTDIRKPGFEISKEYLPICTTMPLSGLMDYIRTWSGYHNWKHDPANADKMDLVEETLQHIIDSDNDIDSESKLVKVAWSSFYIFARKI</sequence>
<dbReference type="VEuPathDB" id="FungiDB:CAGL0L12012g"/>
<dbReference type="EMBL" id="LLZZ01000147">
    <property type="protein sequence ID" value="KTA99188.1"/>
    <property type="molecule type" value="Genomic_DNA"/>
</dbReference>
<proteinExistence type="predicted"/>
<evidence type="ECO:0000256" key="2">
    <source>
        <dbReference type="ARBA" id="ARBA00022679"/>
    </source>
</evidence>
<dbReference type="Pfam" id="PF13649">
    <property type="entry name" value="Methyltransf_25"/>
    <property type="match status" value="1"/>
</dbReference>
<dbReference type="InterPro" id="IPR051052">
    <property type="entry name" value="Diverse_substrate_MTase"/>
</dbReference>
<dbReference type="GO" id="GO:0032259">
    <property type="term" value="P:methylation"/>
    <property type="evidence" value="ECO:0007669"/>
    <property type="project" value="UniProtKB-KW"/>
</dbReference>
<dbReference type="CDD" id="cd02440">
    <property type="entry name" value="AdoMet_MTases"/>
    <property type="match status" value="1"/>
</dbReference>
<dbReference type="InterPro" id="IPR041698">
    <property type="entry name" value="Methyltransf_25"/>
</dbReference>
<evidence type="ECO:0000313" key="7">
    <source>
        <dbReference type="Proteomes" id="UP000054886"/>
    </source>
</evidence>
<dbReference type="VEuPathDB" id="FungiDB:GVI51_L11957"/>
<organism evidence="5 7">
    <name type="scientific">Candida glabrata</name>
    <name type="common">Yeast</name>
    <name type="synonym">Torulopsis glabrata</name>
    <dbReference type="NCBI Taxonomy" id="5478"/>
    <lineage>
        <taxon>Eukaryota</taxon>
        <taxon>Fungi</taxon>
        <taxon>Dikarya</taxon>
        <taxon>Ascomycota</taxon>
        <taxon>Saccharomycotina</taxon>
        <taxon>Saccharomycetes</taxon>
        <taxon>Saccharomycetales</taxon>
        <taxon>Saccharomycetaceae</taxon>
        <taxon>Nakaseomyces</taxon>
    </lineage>
</organism>
<evidence type="ECO:0000259" key="4">
    <source>
        <dbReference type="Pfam" id="PF13649"/>
    </source>
</evidence>
<dbReference type="PANTHER" id="PTHR44942">
    <property type="entry name" value="METHYLTRANSF_11 DOMAIN-CONTAINING PROTEIN"/>
    <property type="match status" value="1"/>
</dbReference>
<dbReference type="AlphaFoldDB" id="A0A0W0CS42"/>
<dbReference type="VEuPathDB" id="FungiDB:GWK60_L15983"/>
<evidence type="ECO:0000256" key="1">
    <source>
        <dbReference type="ARBA" id="ARBA00022603"/>
    </source>
</evidence>
<reference evidence="5 7" key="1">
    <citation type="submission" date="2015-10" db="EMBL/GenBank/DDBJ databases">
        <title>Draft genomes sequences of Candida glabrata isolates 1A, 1B, 2A, 2B, 3A and 3B.</title>
        <authorList>
            <person name="Haavelsrud O.E."/>
            <person name="Gaustad P."/>
        </authorList>
    </citation>
    <scope>NUCLEOTIDE SEQUENCE [LARGE SCALE GENOMIC DNA]</scope>
    <source>
        <strain evidence="5">910700640</strain>
    </source>
</reference>
<dbReference type="SUPFAM" id="SSF53335">
    <property type="entry name" value="S-adenosyl-L-methionine-dependent methyltransferases"/>
    <property type="match status" value="1"/>
</dbReference>
<dbReference type="Proteomes" id="UP000054886">
    <property type="component" value="Unassembled WGS sequence"/>
</dbReference>
<dbReference type="GO" id="GO:0008168">
    <property type="term" value="F:methyltransferase activity"/>
    <property type="evidence" value="ECO:0007669"/>
    <property type="project" value="UniProtKB-KW"/>
</dbReference>
<dbReference type="VEuPathDB" id="FungiDB:B1J91_L12012g"/>
<dbReference type="OMA" id="RTWSAYH"/>
<accession>A0A0W0CS42</accession>
<dbReference type="InterPro" id="IPR029063">
    <property type="entry name" value="SAM-dependent_MTases_sf"/>
</dbReference>
<dbReference type="VEuPathDB" id="FungiDB:GW608_L16005"/>
<evidence type="ECO:0000313" key="6">
    <source>
        <dbReference type="EMBL" id="KTB02849.1"/>
    </source>
</evidence>
<protein>
    <submittedName>
        <fullName evidence="5">Trans-aconitate 3-methyltransferase</fullName>
    </submittedName>
</protein>
<keyword evidence="2 5" id="KW-0808">Transferase</keyword>
<feature type="domain" description="Methyltransferase" evidence="4">
    <location>
        <begin position="41"/>
        <end position="132"/>
    </location>
</feature>
<dbReference type="PANTHER" id="PTHR44942:SF4">
    <property type="entry name" value="METHYLTRANSFERASE TYPE 11 DOMAIN-CONTAINING PROTEIN"/>
    <property type="match status" value="1"/>
</dbReference>
<feature type="region of interest" description="Disordered" evidence="3">
    <location>
        <begin position="1"/>
        <end position="20"/>
    </location>
</feature>
<dbReference type="OrthoDB" id="10027013at2759"/>
<comment type="caution">
    <text evidence="5">The sequence shown here is derived from an EMBL/GenBank/DDBJ whole genome shotgun (WGS) entry which is preliminary data.</text>
</comment>
<evidence type="ECO:0000256" key="3">
    <source>
        <dbReference type="SAM" id="MobiDB-lite"/>
    </source>
</evidence>
<dbReference type="EMBL" id="LLZZ01000122">
    <property type="protein sequence ID" value="KTB02849.1"/>
    <property type="molecule type" value="Genomic_DNA"/>
</dbReference>
<dbReference type="Gene3D" id="3.40.50.150">
    <property type="entry name" value="Vaccinia Virus protein VP39"/>
    <property type="match status" value="1"/>
</dbReference>
<gene>
    <name evidence="6" type="ORF">AO440_004812</name>
    <name evidence="5" type="ORF">AO440_005078</name>
</gene>